<dbReference type="InParanoid" id="A0A369JDI9"/>
<reference evidence="1" key="1">
    <citation type="submission" date="2018-04" db="EMBL/GenBank/DDBJ databases">
        <title>Whole genome sequencing of Hypsizygus marmoreus.</title>
        <authorList>
            <person name="Choi I.-G."/>
            <person name="Min B."/>
            <person name="Kim J.-G."/>
            <person name="Kim S."/>
            <person name="Oh Y.-L."/>
            <person name="Kong W.-S."/>
            <person name="Park H."/>
            <person name="Jeong J."/>
            <person name="Song E.-S."/>
        </authorList>
    </citation>
    <scope>NUCLEOTIDE SEQUENCE [LARGE SCALE GENOMIC DNA]</scope>
    <source>
        <strain evidence="1">51987-8</strain>
    </source>
</reference>
<accession>A0A369JDI9</accession>
<evidence type="ECO:0000313" key="2">
    <source>
        <dbReference type="Proteomes" id="UP000076154"/>
    </source>
</evidence>
<dbReference type="AlphaFoldDB" id="A0A369JDI9"/>
<gene>
    <name evidence="1" type="ORF">Hypma_013729</name>
</gene>
<dbReference type="EMBL" id="LUEZ02000080">
    <property type="protein sequence ID" value="RDB19280.1"/>
    <property type="molecule type" value="Genomic_DNA"/>
</dbReference>
<comment type="caution">
    <text evidence="1">The sequence shown here is derived from an EMBL/GenBank/DDBJ whole genome shotgun (WGS) entry which is preliminary data.</text>
</comment>
<protein>
    <submittedName>
        <fullName evidence="1">Uncharacterized protein</fullName>
    </submittedName>
</protein>
<organism evidence="1 2">
    <name type="scientific">Hypsizygus marmoreus</name>
    <name type="common">White beech mushroom</name>
    <name type="synonym">Agaricus marmoreus</name>
    <dbReference type="NCBI Taxonomy" id="39966"/>
    <lineage>
        <taxon>Eukaryota</taxon>
        <taxon>Fungi</taxon>
        <taxon>Dikarya</taxon>
        <taxon>Basidiomycota</taxon>
        <taxon>Agaricomycotina</taxon>
        <taxon>Agaricomycetes</taxon>
        <taxon>Agaricomycetidae</taxon>
        <taxon>Agaricales</taxon>
        <taxon>Tricholomatineae</taxon>
        <taxon>Lyophyllaceae</taxon>
        <taxon>Hypsizygus</taxon>
    </lineage>
</organism>
<sequence length="411" mass="45202">MPTPPSDLTFSTLNRAMGAQLKYWIDEVNCEAKKIQGKKGKKPLLTKSGKVDDLRQRLVDHYGIDMSTAPAQDVKAGPATLDKEIQARQWQHLRDLGDEWKAAPTVFRLSQSQAISTTLASSSPPQALGVVCNTTRVPCEVDTSPETVHAWLQAAQQGDVGALTALFELQAVINSTLPSFPPFPLNPATSIPPLHAGSTPSTALVLVHAPARMLPPPTASAPSTALMLAHALPVPLPPLAASTAAGSAGNDAAVLASGEAEIDALERATNLREVIDQIERGDVQRIRDKYGPQSGRASHPMWPSIKGTINRRERLYHQLMDLDEFAGDKDRFFNFFTAARPRKRKRKGDSETIPYRLIAEAVAHRNKDIKNEKKSSSYLDATGSFSEEQWEERWEGMNGWEIWRHLGLEHY</sequence>
<dbReference type="Proteomes" id="UP000076154">
    <property type="component" value="Unassembled WGS sequence"/>
</dbReference>
<dbReference type="OrthoDB" id="3270058at2759"/>
<keyword evidence="2" id="KW-1185">Reference proteome</keyword>
<proteinExistence type="predicted"/>
<evidence type="ECO:0000313" key="1">
    <source>
        <dbReference type="EMBL" id="RDB19280.1"/>
    </source>
</evidence>
<name>A0A369JDI9_HYPMA</name>